<comment type="caution">
    <text evidence="1">The sequence shown here is derived from an EMBL/GenBank/DDBJ whole genome shotgun (WGS) entry which is preliminary data.</text>
</comment>
<accession>A0A101V1X2</accession>
<keyword evidence="2" id="KW-1185">Reference proteome</keyword>
<dbReference type="EMBL" id="LMXB01000028">
    <property type="protein sequence ID" value="KUO20986.1"/>
    <property type="molecule type" value="Genomic_DNA"/>
</dbReference>
<sequence>MTEVELVAVALATGAAAGLTDSANGAVHDRYTGLKLAVRRRLRGAGARSLAGGYGVRILHAYETDPDMWRSRLLQVLTGSGVETDEEILAAARAVLRAERRTGYVTARTMHLPR</sequence>
<dbReference type="OrthoDB" id="3298878at2"/>
<gene>
    <name evidence="1" type="ORF">AQJ91_11775</name>
</gene>
<name>A0A101V1X2_9ACTN</name>
<dbReference type="AlphaFoldDB" id="A0A101V1X2"/>
<protein>
    <submittedName>
        <fullName evidence="1">Uncharacterized protein</fullName>
    </submittedName>
</protein>
<evidence type="ECO:0000313" key="2">
    <source>
        <dbReference type="Proteomes" id="UP000053260"/>
    </source>
</evidence>
<proteinExistence type="predicted"/>
<dbReference type="Proteomes" id="UP000053260">
    <property type="component" value="Unassembled WGS sequence"/>
</dbReference>
<evidence type="ECO:0000313" key="1">
    <source>
        <dbReference type="EMBL" id="KUO20986.1"/>
    </source>
</evidence>
<organism evidence="1 2">
    <name type="scientific">Streptomyces dysideae</name>
    <dbReference type="NCBI Taxonomy" id="909626"/>
    <lineage>
        <taxon>Bacteria</taxon>
        <taxon>Bacillati</taxon>
        <taxon>Actinomycetota</taxon>
        <taxon>Actinomycetes</taxon>
        <taxon>Kitasatosporales</taxon>
        <taxon>Streptomycetaceae</taxon>
        <taxon>Streptomyces</taxon>
    </lineage>
</organism>
<dbReference type="RefSeq" id="WP_067019354.1">
    <property type="nucleotide sequence ID" value="NZ_KQ949079.1"/>
</dbReference>
<reference evidence="1 2" key="1">
    <citation type="submission" date="2015-10" db="EMBL/GenBank/DDBJ databases">
        <title>Draft genome sequence of Streptomyces sp. RV15, isolated from a marine sponge.</title>
        <authorList>
            <person name="Ruckert C."/>
            <person name="Abdelmohsen U.R."/>
            <person name="Winkler A."/>
            <person name="Hentschel U."/>
            <person name="Kalinowski J."/>
            <person name="Kampfer P."/>
            <person name="Glaeser S."/>
        </authorList>
    </citation>
    <scope>NUCLEOTIDE SEQUENCE [LARGE SCALE GENOMIC DNA]</scope>
    <source>
        <strain evidence="1 2">RV15</strain>
    </source>
</reference>